<feature type="region of interest" description="Disordered" evidence="4">
    <location>
        <begin position="1"/>
        <end position="20"/>
    </location>
</feature>
<feature type="compositionally biased region" description="Basic and acidic residues" evidence="4">
    <location>
        <begin position="454"/>
        <end position="465"/>
    </location>
</feature>
<dbReference type="KEGG" id="pxu:106120338"/>
<dbReference type="Gene3D" id="3.40.50.300">
    <property type="entry name" value="P-loop containing nucleotide triphosphate hydrolases"/>
    <property type="match status" value="1"/>
</dbReference>
<evidence type="ECO:0000256" key="1">
    <source>
        <dbReference type="ARBA" id="ARBA00022741"/>
    </source>
</evidence>
<dbReference type="InterPro" id="IPR027417">
    <property type="entry name" value="P-loop_NTPase"/>
</dbReference>
<feature type="compositionally biased region" description="Polar residues" evidence="4">
    <location>
        <begin position="295"/>
        <end position="311"/>
    </location>
</feature>
<evidence type="ECO:0000313" key="7">
    <source>
        <dbReference type="RefSeq" id="XP_013171113.1"/>
    </source>
</evidence>
<dbReference type="Gene3D" id="3.40.50.10810">
    <property type="entry name" value="Tandem AAA-ATPase domain"/>
    <property type="match status" value="1"/>
</dbReference>
<dbReference type="InterPro" id="IPR001650">
    <property type="entry name" value="Helicase_C-like"/>
</dbReference>
<reference evidence="7" key="1">
    <citation type="submission" date="2025-08" db="UniProtKB">
        <authorList>
            <consortium name="RefSeq"/>
        </authorList>
    </citation>
    <scope>IDENTIFICATION</scope>
</reference>
<keyword evidence="3" id="KW-0067">ATP-binding</keyword>
<proteinExistence type="predicted"/>
<dbReference type="RefSeq" id="XP_013171113.1">
    <property type="nucleotide sequence ID" value="XM_013315659.1"/>
</dbReference>
<feature type="region of interest" description="Disordered" evidence="4">
    <location>
        <begin position="1001"/>
        <end position="1035"/>
    </location>
</feature>
<dbReference type="Proteomes" id="UP000694872">
    <property type="component" value="Unplaced"/>
</dbReference>
<name>A0AAJ6ZEV3_PAPXU</name>
<dbReference type="GeneID" id="106120338"/>
<dbReference type="SMART" id="SM00487">
    <property type="entry name" value="DEXDc"/>
    <property type="match status" value="1"/>
</dbReference>
<keyword evidence="2" id="KW-0378">Hydrolase</keyword>
<dbReference type="CTD" id="45894"/>
<evidence type="ECO:0000259" key="6">
    <source>
        <dbReference type="PROSITE" id="PS51194"/>
    </source>
</evidence>
<keyword evidence="1" id="KW-0547">Nucleotide-binding</keyword>
<dbReference type="PANTHER" id="PTHR45626:SF50">
    <property type="entry name" value="TRANSCRIPTION TERMINATION FACTOR 2"/>
    <property type="match status" value="1"/>
</dbReference>
<sequence length="1232" mass="136756">MESSFFEYRDSTKVEGDSETEVIDDSFVGDQSFITKKKLGFKNQTVFISESEESASEDASDEDDNAKKSSSTSTNNISDAAPTLISSSEDETRRESPMSSSGTSRKSDDSSSDEEMSPEIVPRPRPNTKTPRRSSDSFIGRKNRKRIMIVDSDTDNSIVIEQNKNKKLACLQQTPLKVKSNVLANAITDNCDNIDVTHLNDTNEKDIESSDEEKDCQKVHNDKSTDEINDKEETNDEDDGIDKEITKDSDNSMGEDKSGEVESDEYDDHMVMSRATRMSIMGFVPKETASDESDYIQSDDNSSRPGSSNSLGELPDFSASLRMSPEKANDAREDKDTSRLTCSPFTSPLKDVTNEFNESFKDKSNGKSKVENEICDLTHKEVEVYDLTGSKRASLRNKVLSSIRRDNSGYKENVINDDVTIIDREPEVIALSSDDEEPVKEEKKSPRVKKSPSKRSESKSEKVSGDMRQYLLPPSYPNQVVYVKKHVRENELQKLTGLQEDLHNVRNLLENMDVGTLPDGGVRLIERLTALEQAVRLQGDKVANMLVEPDAPTAEDIVKGGFDSEDKGLSWDDIKKASEAVQPRMFGKQAMSTHMAERGLILERLRDLHQALASRPPEHQLADPPAALATTLMPHQLHALTWLRWRETQRPAGGILADDMGLGKTITMISLVAGDKEADDDGDDDNDDAGPGAKQLVRGGTLVVCPASLVQQWAEEAARHCRPHRLGVCMHHGAARATQPHRLAHHDLVITTYNILLREAEKNGALMRVQWRRCILDEAHVVRNHKSATAAAVLPARLRARRRWALTGTPLHNKDLDLFALLRFLGCSPFDDLQMWKKWIDNKSLGGQERLSTIMRCIMLRRTKQQLQARGQLACLPARDTHDLDVTLSRDEMNVYQKLLVLSKTLFAQFLQQRAEQRHDQLGDRGAYHAMHRRMVKLQGVKPVKSHEILVLLLRLRQVCCHCGLIAAMLRDDDSAHPTDPAPDPASDPAEQDLLDELNKLVLEDTTPKRKSKGGAAGGEDAEEGEGEGEEGSTTAEALRSVLAANNPVFALDRPSSKIAAVMACLNEHVFPNEGEKAVVVSQWTGVLALVERELGRAGVRCVTLSGAVGVGARPALVRALNEAGSPVRVMLLSLTAGGVGLNLCGASHLLLLDPHWNPQLEQQAQDRVYRVGQTRHVHVYRFMCRDTVEQSIRRLQRDKLALADSVLTGARSTNHAKLSIEDLKVLFNMAS</sequence>
<gene>
    <name evidence="7" type="primary">LOC106120338</name>
</gene>
<dbReference type="GO" id="GO:0005634">
    <property type="term" value="C:nucleus"/>
    <property type="evidence" value="ECO:0007669"/>
    <property type="project" value="TreeGrafter"/>
</dbReference>
<evidence type="ECO:0000256" key="4">
    <source>
        <dbReference type="SAM" id="MobiDB-lite"/>
    </source>
</evidence>
<dbReference type="GO" id="GO:0016787">
    <property type="term" value="F:hydrolase activity"/>
    <property type="evidence" value="ECO:0007669"/>
    <property type="project" value="UniProtKB-KW"/>
</dbReference>
<organism evidence="7">
    <name type="scientific">Papilio xuthus</name>
    <name type="common">Asian swallowtail butterfly</name>
    <dbReference type="NCBI Taxonomy" id="66420"/>
    <lineage>
        <taxon>Eukaryota</taxon>
        <taxon>Metazoa</taxon>
        <taxon>Ecdysozoa</taxon>
        <taxon>Arthropoda</taxon>
        <taxon>Hexapoda</taxon>
        <taxon>Insecta</taxon>
        <taxon>Pterygota</taxon>
        <taxon>Neoptera</taxon>
        <taxon>Endopterygota</taxon>
        <taxon>Lepidoptera</taxon>
        <taxon>Glossata</taxon>
        <taxon>Ditrysia</taxon>
        <taxon>Papilionoidea</taxon>
        <taxon>Papilionidae</taxon>
        <taxon>Papilioninae</taxon>
        <taxon>Papilio</taxon>
    </lineage>
</organism>
<feature type="compositionally biased region" description="Basic and acidic residues" evidence="4">
    <location>
        <begin position="358"/>
        <end position="369"/>
    </location>
</feature>
<accession>A0AAJ6ZEV3</accession>
<dbReference type="SMART" id="SM00490">
    <property type="entry name" value="HELICc"/>
    <property type="match status" value="1"/>
</dbReference>
<feature type="domain" description="Helicase C-terminal" evidence="6">
    <location>
        <begin position="1065"/>
        <end position="1225"/>
    </location>
</feature>
<feature type="domain" description="Helicase ATP-binding" evidence="5">
    <location>
        <begin position="645"/>
        <end position="828"/>
    </location>
</feature>
<feature type="compositionally biased region" description="Acidic residues" evidence="4">
    <location>
        <begin position="1020"/>
        <end position="1031"/>
    </location>
</feature>
<feature type="region of interest" description="Disordered" evidence="4">
    <location>
        <begin position="202"/>
        <end position="369"/>
    </location>
</feature>
<feature type="compositionally biased region" description="Basic and acidic residues" evidence="4">
    <location>
        <begin position="215"/>
        <end position="232"/>
    </location>
</feature>
<dbReference type="GO" id="GO:0006281">
    <property type="term" value="P:DNA repair"/>
    <property type="evidence" value="ECO:0007669"/>
    <property type="project" value="TreeGrafter"/>
</dbReference>
<dbReference type="InterPro" id="IPR014001">
    <property type="entry name" value="Helicase_ATP-bd"/>
</dbReference>
<feature type="compositionally biased region" description="Acidic residues" evidence="4">
    <location>
        <begin position="50"/>
        <end position="64"/>
    </location>
</feature>
<feature type="compositionally biased region" description="Basic and acidic residues" evidence="4">
    <location>
        <begin position="242"/>
        <end position="260"/>
    </location>
</feature>
<dbReference type="PANTHER" id="PTHR45626">
    <property type="entry name" value="TRANSCRIPTION TERMINATION FACTOR 2-RELATED"/>
    <property type="match status" value="1"/>
</dbReference>
<dbReference type="AlphaFoldDB" id="A0AAJ6ZEV3"/>
<dbReference type="PROSITE" id="PS51194">
    <property type="entry name" value="HELICASE_CTER"/>
    <property type="match status" value="1"/>
</dbReference>
<dbReference type="InterPro" id="IPR049730">
    <property type="entry name" value="SNF2/RAD54-like_C"/>
</dbReference>
<dbReference type="CDD" id="cd18793">
    <property type="entry name" value="SF2_C_SNF"/>
    <property type="match status" value="1"/>
</dbReference>
<dbReference type="InterPro" id="IPR038718">
    <property type="entry name" value="SNF2-like_sf"/>
</dbReference>
<feature type="compositionally biased region" description="Basic and acidic residues" evidence="4">
    <location>
        <begin position="7"/>
        <end position="16"/>
    </location>
</feature>
<protein>
    <submittedName>
        <fullName evidence="7">Transcription termination factor 2</fullName>
    </submittedName>
</protein>
<feature type="compositionally biased region" description="Low complexity" evidence="4">
    <location>
        <begin position="68"/>
        <end position="81"/>
    </location>
</feature>
<dbReference type="GO" id="GO:0008094">
    <property type="term" value="F:ATP-dependent activity, acting on DNA"/>
    <property type="evidence" value="ECO:0007669"/>
    <property type="project" value="TreeGrafter"/>
</dbReference>
<evidence type="ECO:0000256" key="3">
    <source>
        <dbReference type="ARBA" id="ARBA00022840"/>
    </source>
</evidence>
<dbReference type="GO" id="GO:0005524">
    <property type="term" value="F:ATP binding"/>
    <property type="evidence" value="ECO:0007669"/>
    <property type="project" value="UniProtKB-KW"/>
</dbReference>
<dbReference type="InterPro" id="IPR000330">
    <property type="entry name" value="SNF2_N"/>
</dbReference>
<feature type="region of interest" description="Disordered" evidence="4">
    <location>
        <begin position="429"/>
        <end position="470"/>
    </location>
</feature>
<evidence type="ECO:0000256" key="2">
    <source>
        <dbReference type="ARBA" id="ARBA00022801"/>
    </source>
</evidence>
<evidence type="ECO:0000259" key="5">
    <source>
        <dbReference type="PROSITE" id="PS51192"/>
    </source>
</evidence>
<dbReference type="InterPro" id="IPR050628">
    <property type="entry name" value="SNF2_RAD54_helicase_TF"/>
</dbReference>
<feature type="compositionally biased region" description="Basic and acidic residues" evidence="4">
    <location>
        <begin position="324"/>
        <end position="338"/>
    </location>
</feature>
<feature type="region of interest" description="Disordered" evidence="4">
    <location>
        <begin position="50"/>
        <end position="144"/>
    </location>
</feature>
<dbReference type="PROSITE" id="PS51192">
    <property type="entry name" value="HELICASE_ATP_BIND_1"/>
    <property type="match status" value="1"/>
</dbReference>
<dbReference type="Pfam" id="PF00176">
    <property type="entry name" value="SNF2-rel_dom"/>
    <property type="match status" value="1"/>
</dbReference>
<dbReference type="SUPFAM" id="SSF52540">
    <property type="entry name" value="P-loop containing nucleoside triphosphate hydrolases"/>
    <property type="match status" value="2"/>
</dbReference>
<dbReference type="Pfam" id="PF00271">
    <property type="entry name" value="Helicase_C"/>
    <property type="match status" value="1"/>
</dbReference>